<dbReference type="OrthoDB" id="2878509at2"/>
<organism evidence="1 2">
    <name type="scientific">Evansella cellulosilytica (strain ATCC 21833 / DSM 2522 / FERM P-1141 / JCM 9156 / N-4)</name>
    <name type="common">Bacillus cellulosilyticus</name>
    <dbReference type="NCBI Taxonomy" id="649639"/>
    <lineage>
        <taxon>Bacteria</taxon>
        <taxon>Bacillati</taxon>
        <taxon>Bacillota</taxon>
        <taxon>Bacilli</taxon>
        <taxon>Bacillales</taxon>
        <taxon>Bacillaceae</taxon>
        <taxon>Evansella</taxon>
    </lineage>
</organism>
<dbReference type="eggNOG" id="COG4715">
    <property type="taxonomic scope" value="Bacteria"/>
</dbReference>
<dbReference type="HOGENOM" id="CLU_905048_0_0_9"/>
<dbReference type="Proteomes" id="UP000001401">
    <property type="component" value="Chromosome"/>
</dbReference>
<dbReference type="STRING" id="649639.Bcell_2954"/>
<dbReference type="KEGG" id="bco:Bcell_2954"/>
<proteinExistence type="predicted"/>
<dbReference type="AlphaFoldDB" id="E6TXZ2"/>
<evidence type="ECO:0000313" key="2">
    <source>
        <dbReference type="Proteomes" id="UP000001401"/>
    </source>
</evidence>
<name>E6TXZ2_EVAC2</name>
<dbReference type="RefSeq" id="WP_013489536.1">
    <property type="nucleotide sequence ID" value="NC_014829.1"/>
</dbReference>
<reference evidence="1" key="1">
    <citation type="submission" date="2010-12" db="EMBL/GenBank/DDBJ databases">
        <title>Complete sequence of Bacillus cellulosilyticus DSM 2522.</title>
        <authorList>
            <consortium name="US DOE Joint Genome Institute"/>
            <person name="Lucas S."/>
            <person name="Copeland A."/>
            <person name="Lapidus A."/>
            <person name="Cheng J.-F."/>
            <person name="Bruce D."/>
            <person name="Goodwin L."/>
            <person name="Pitluck S."/>
            <person name="Chertkov O."/>
            <person name="Detter J.C."/>
            <person name="Han C."/>
            <person name="Tapia R."/>
            <person name="Land M."/>
            <person name="Hauser L."/>
            <person name="Jeffries C."/>
            <person name="Kyrpides N."/>
            <person name="Ivanova N."/>
            <person name="Mikhailova N."/>
            <person name="Brumm P."/>
            <person name="Mead D."/>
            <person name="Woyke T."/>
        </authorList>
    </citation>
    <scope>NUCLEOTIDE SEQUENCE [LARGE SCALE GENOMIC DNA]</scope>
    <source>
        <strain evidence="1">DSM 2522</strain>
    </source>
</reference>
<accession>E6TXZ2</accession>
<protein>
    <submittedName>
        <fullName evidence="1">Uncharacterized protein</fullName>
    </submittedName>
</protein>
<keyword evidence="2" id="KW-1185">Reference proteome</keyword>
<dbReference type="EMBL" id="CP002394">
    <property type="protein sequence ID" value="ADU31205.1"/>
    <property type="molecule type" value="Genomic_DNA"/>
</dbReference>
<gene>
    <name evidence="1" type="ordered locus">Bcell_2954</name>
</gene>
<evidence type="ECO:0000313" key="1">
    <source>
        <dbReference type="EMBL" id="ADU31205.1"/>
    </source>
</evidence>
<sequence>MICKYSKDELCNYLYNQLHVEWENYAKIIFHQKQGTALFYKWLKNISEEHIKVIDLENEHYIVIILYSYLQVRLNMIDSGLFSLRKRKMDELLQQLLDEILPTIKASAMKNEPFFELLNDTLNNLAVHHHYKDRNSVTQTMEDWLKDWIVRPHFPKYKTYYTTLDDESQEKLAHLASNKLFKQVHHPHVRRVYFRLLYFHSHLSDGYEELFRATSDPLMLTPEEKDFLQLLEEKMEEYYLSLVHHFIERLIEKRTRKHYHEAIMYIEKLRLIYSQQQNEVYFETFISLLQDKYERFTSFQKELTSRV</sequence>